<evidence type="ECO:0000259" key="2">
    <source>
        <dbReference type="Pfam" id="PF10040"/>
    </source>
</evidence>
<keyword evidence="4" id="KW-1185">Reference proteome</keyword>
<organism evidence="3 4">
    <name type="scientific">Vandammella animalimorsus</name>
    <dbReference type="NCBI Taxonomy" id="2029117"/>
    <lineage>
        <taxon>Bacteria</taxon>
        <taxon>Pseudomonadati</taxon>
        <taxon>Pseudomonadota</taxon>
        <taxon>Betaproteobacteria</taxon>
        <taxon>Burkholderiales</taxon>
        <taxon>Comamonadaceae</taxon>
        <taxon>Vandammella</taxon>
    </lineage>
</organism>
<dbReference type="AlphaFoldDB" id="A0A2A2AD63"/>
<dbReference type="InterPro" id="IPR019267">
    <property type="entry name" value="CRISPR-assoc_Cas6_C"/>
</dbReference>
<protein>
    <recommendedName>
        <fullName evidence="2">CRISPR-associated protein Cas6 C-terminal domain-containing protein</fullName>
    </recommendedName>
</protein>
<gene>
    <name evidence="3" type="ORF">CK625_11015</name>
</gene>
<proteinExistence type="predicted"/>
<sequence length="443" mass="47187">MVAQAGQRPRSQRSAQAIQAQHPQRPVMSAPARPPLPIVRLRLLVRTDAALALPAYAGSMLRGAWGHALKAMMPLPHGDGQPCALHTRCAYCQVFAPVPREEHRLQKFSQMPAPYVIEPPFPPFGAPADQPSDNQAAIRATSASAHGPRTLRAGETFSFGLVLIGLALQHLPTLVLAWQQACQRGLGAGKAACTLLAVHREGVAQPLWQAGQGAPQPLDAAALTLPPMPAWLGELTQAANAQTDQATPAQAAASASARQTCTTSRLSLHLHTPLRLQQQGKPATRASLTARDLLITLARRCQLLLDTQLGPAAPQQDFGALTACAQQIQIDARCLNWYDWSRYSNRQRQSMPMGGLLGTLQLSGPAAALAPFIELLHLGQWLHLGKETTFGLGRYSLHPGLVSAAAAITPGPAAVHSIPVRAQRPILRLGKPAADALFTKASP</sequence>
<reference evidence="3 4" key="1">
    <citation type="submission" date="2017-08" db="EMBL/GenBank/DDBJ databases">
        <title>WGS of Clinical strains of the CDC Group NO-1 linked to zoonotic infections in humans.</title>
        <authorList>
            <person name="Bernier A.-M."/>
            <person name="Bernard K."/>
        </authorList>
    </citation>
    <scope>NUCLEOTIDE SEQUENCE [LARGE SCALE GENOMIC DNA]</scope>
    <source>
        <strain evidence="3 4">NML00-0135</strain>
    </source>
</reference>
<feature type="compositionally biased region" description="Low complexity" evidence="1">
    <location>
        <begin position="1"/>
        <end position="21"/>
    </location>
</feature>
<name>A0A2A2AD63_9BURK</name>
<feature type="region of interest" description="Disordered" evidence="1">
    <location>
        <begin position="1"/>
        <end position="32"/>
    </location>
</feature>
<evidence type="ECO:0000313" key="3">
    <source>
        <dbReference type="EMBL" id="PAT36465.1"/>
    </source>
</evidence>
<accession>A0A2A2AD63</accession>
<comment type="caution">
    <text evidence="3">The sequence shown here is derived from an EMBL/GenBank/DDBJ whole genome shotgun (WGS) entry which is preliminary data.</text>
</comment>
<feature type="domain" description="CRISPR-associated protein Cas6 C-terminal" evidence="2">
    <location>
        <begin position="268"/>
        <end position="395"/>
    </location>
</feature>
<dbReference type="Proteomes" id="UP000218054">
    <property type="component" value="Unassembled WGS sequence"/>
</dbReference>
<dbReference type="Gene3D" id="3.30.70.1900">
    <property type="match status" value="1"/>
</dbReference>
<evidence type="ECO:0000256" key="1">
    <source>
        <dbReference type="SAM" id="MobiDB-lite"/>
    </source>
</evidence>
<evidence type="ECO:0000313" key="4">
    <source>
        <dbReference type="Proteomes" id="UP000218054"/>
    </source>
</evidence>
<dbReference type="Pfam" id="PF10040">
    <property type="entry name" value="CRISPR_Cas6"/>
    <property type="match status" value="1"/>
</dbReference>
<dbReference type="EMBL" id="NSJB01000010">
    <property type="protein sequence ID" value="PAT36465.1"/>
    <property type="molecule type" value="Genomic_DNA"/>
</dbReference>